<dbReference type="AlphaFoldDB" id="A0A2R6X5A6"/>
<dbReference type="Gramene" id="Mp6g03020.1">
    <property type="protein sequence ID" value="Mp6g03020.1.cds1"/>
    <property type="gene ID" value="Mp6g03020"/>
</dbReference>
<protein>
    <submittedName>
        <fullName evidence="1">Uncharacterized protein</fullName>
    </submittedName>
</protein>
<name>A0A2R6X5A6_MARPO</name>
<accession>A0A2R6X5A6</accession>
<keyword evidence="2" id="KW-1185">Reference proteome</keyword>
<sequence>MEELKGVISRSVLSELVASCIGTTRNSSMNLTSSSAFHASKHSSNASAVAIIIFGQVKTGPDARLSSARKHGSGWPFLCSPMLQFGFRSRCINRQSVVKTIKWFWASSAVRS</sequence>
<reference evidence="2" key="1">
    <citation type="journal article" date="2017" name="Cell">
        <title>Insights into land plant evolution garnered from the Marchantia polymorpha genome.</title>
        <authorList>
            <person name="Bowman J.L."/>
            <person name="Kohchi T."/>
            <person name="Yamato K.T."/>
            <person name="Jenkins J."/>
            <person name="Shu S."/>
            <person name="Ishizaki K."/>
            <person name="Yamaoka S."/>
            <person name="Nishihama R."/>
            <person name="Nakamura Y."/>
            <person name="Berger F."/>
            <person name="Adam C."/>
            <person name="Aki S.S."/>
            <person name="Althoff F."/>
            <person name="Araki T."/>
            <person name="Arteaga-Vazquez M.A."/>
            <person name="Balasubrmanian S."/>
            <person name="Barry K."/>
            <person name="Bauer D."/>
            <person name="Boehm C.R."/>
            <person name="Briginshaw L."/>
            <person name="Caballero-Perez J."/>
            <person name="Catarino B."/>
            <person name="Chen F."/>
            <person name="Chiyoda S."/>
            <person name="Chovatia M."/>
            <person name="Davies K.M."/>
            <person name="Delmans M."/>
            <person name="Demura T."/>
            <person name="Dierschke T."/>
            <person name="Dolan L."/>
            <person name="Dorantes-Acosta A.E."/>
            <person name="Eklund D.M."/>
            <person name="Florent S.N."/>
            <person name="Flores-Sandoval E."/>
            <person name="Fujiyama A."/>
            <person name="Fukuzawa H."/>
            <person name="Galik B."/>
            <person name="Grimanelli D."/>
            <person name="Grimwood J."/>
            <person name="Grossniklaus U."/>
            <person name="Hamada T."/>
            <person name="Haseloff J."/>
            <person name="Hetherington A.J."/>
            <person name="Higo A."/>
            <person name="Hirakawa Y."/>
            <person name="Hundley H.N."/>
            <person name="Ikeda Y."/>
            <person name="Inoue K."/>
            <person name="Inoue S.I."/>
            <person name="Ishida S."/>
            <person name="Jia Q."/>
            <person name="Kakita M."/>
            <person name="Kanazawa T."/>
            <person name="Kawai Y."/>
            <person name="Kawashima T."/>
            <person name="Kennedy M."/>
            <person name="Kinose K."/>
            <person name="Kinoshita T."/>
            <person name="Kohara Y."/>
            <person name="Koide E."/>
            <person name="Komatsu K."/>
            <person name="Kopischke S."/>
            <person name="Kubo M."/>
            <person name="Kyozuka J."/>
            <person name="Lagercrantz U."/>
            <person name="Lin S.S."/>
            <person name="Lindquist E."/>
            <person name="Lipzen A.M."/>
            <person name="Lu C.W."/>
            <person name="De Luna E."/>
            <person name="Martienssen R.A."/>
            <person name="Minamino N."/>
            <person name="Mizutani M."/>
            <person name="Mizutani M."/>
            <person name="Mochizuki N."/>
            <person name="Monte I."/>
            <person name="Mosher R."/>
            <person name="Nagasaki H."/>
            <person name="Nakagami H."/>
            <person name="Naramoto S."/>
            <person name="Nishitani K."/>
            <person name="Ohtani M."/>
            <person name="Okamoto T."/>
            <person name="Okumura M."/>
            <person name="Phillips J."/>
            <person name="Pollak B."/>
            <person name="Reinders A."/>
            <person name="Rovekamp M."/>
            <person name="Sano R."/>
            <person name="Sawa S."/>
            <person name="Schmid M.W."/>
            <person name="Shirakawa M."/>
            <person name="Solano R."/>
            <person name="Spunde A."/>
            <person name="Suetsugu N."/>
            <person name="Sugano S."/>
            <person name="Sugiyama A."/>
            <person name="Sun R."/>
            <person name="Suzuki Y."/>
            <person name="Takenaka M."/>
            <person name="Takezawa D."/>
            <person name="Tomogane H."/>
            <person name="Tsuzuki M."/>
            <person name="Ueda T."/>
            <person name="Umeda M."/>
            <person name="Ward J.M."/>
            <person name="Watanabe Y."/>
            <person name="Yazaki K."/>
            <person name="Yokoyama R."/>
            <person name="Yoshitake Y."/>
            <person name="Yotsui I."/>
            <person name="Zachgo S."/>
            <person name="Schmutz J."/>
        </authorList>
    </citation>
    <scope>NUCLEOTIDE SEQUENCE [LARGE SCALE GENOMIC DNA]</scope>
    <source>
        <strain evidence="2">Tak-1</strain>
    </source>
</reference>
<proteinExistence type="predicted"/>
<dbReference type="EMBL" id="KZ772707">
    <property type="protein sequence ID" value="PTQ41288.1"/>
    <property type="molecule type" value="Genomic_DNA"/>
</dbReference>
<dbReference type="Proteomes" id="UP000244005">
    <property type="component" value="Unassembled WGS sequence"/>
</dbReference>
<gene>
    <name evidence="1" type="ORF">MARPO_0035s0075</name>
</gene>
<evidence type="ECO:0000313" key="2">
    <source>
        <dbReference type="Proteomes" id="UP000244005"/>
    </source>
</evidence>
<evidence type="ECO:0000313" key="1">
    <source>
        <dbReference type="EMBL" id="PTQ41288.1"/>
    </source>
</evidence>
<organism evidence="1 2">
    <name type="scientific">Marchantia polymorpha</name>
    <name type="common">Common liverwort</name>
    <name type="synonym">Marchantia aquatica</name>
    <dbReference type="NCBI Taxonomy" id="3197"/>
    <lineage>
        <taxon>Eukaryota</taxon>
        <taxon>Viridiplantae</taxon>
        <taxon>Streptophyta</taxon>
        <taxon>Embryophyta</taxon>
        <taxon>Marchantiophyta</taxon>
        <taxon>Marchantiopsida</taxon>
        <taxon>Marchantiidae</taxon>
        <taxon>Marchantiales</taxon>
        <taxon>Marchantiaceae</taxon>
        <taxon>Marchantia</taxon>
    </lineage>
</organism>